<protein>
    <recommendedName>
        <fullName evidence="5">Flagellar hook-associated protein 2</fullName>
        <shortName evidence="5">HAP2</shortName>
    </recommendedName>
    <alternativeName>
        <fullName evidence="5">Flagellar cap protein</fullName>
    </alternativeName>
</protein>
<comment type="similarity">
    <text evidence="1 5">Belongs to the FliD family.</text>
</comment>
<dbReference type="InterPro" id="IPR010809">
    <property type="entry name" value="FliD_C"/>
</dbReference>
<dbReference type="PANTHER" id="PTHR30288:SF0">
    <property type="entry name" value="FLAGELLAR HOOK-ASSOCIATED PROTEIN 2"/>
    <property type="match status" value="1"/>
</dbReference>
<dbReference type="OrthoDB" id="5241527at2"/>
<evidence type="ECO:0000256" key="3">
    <source>
        <dbReference type="ARBA" id="ARBA00023054"/>
    </source>
</evidence>
<comment type="function">
    <text evidence="5">Required for morphogenesis and for the elongation of the flagellar filament by facilitating polymerization of the flagellin monomers at the tip of growing filament. Forms a capping structure, which prevents flagellin subunits (transported through the central channel of the flagellum) from leaking out without polymerization at the distal end.</text>
</comment>
<evidence type="ECO:0000256" key="2">
    <source>
        <dbReference type="ARBA" id="ARBA00011255"/>
    </source>
</evidence>
<proteinExistence type="inferred from homology"/>
<evidence type="ECO:0000313" key="8">
    <source>
        <dbReference type="EMBL" id="OMH23530.1"/>
    </source>
</evidence>
<evidence type="ECO:0000256" key="4">
    <source>
        <dbReference type="ARBA" id="ARBA00023143"/>
    </source>
</evidence>
<evidence type="ECO:0000313" key="9">
    <source>
        <dbReference type="Proteomes" id="UP000187085"/>
    </source>
</evidence>
<dbReference type="Pfam" id="PF02465">
    <property type="entry name" value="FliD_N"/>
    <property type="match status" value="1"/>
</dbReference>
<dbReference type="Proteomes" id="UP000187085">
    <property type="component" value="Unassembled WGS sequence"/>
</dbReference>
<dbReference type="EMBL" id="MRDE01000072">
    <property type="protein sequence ID" value="OMH23530.1"/>
    <property type="molecule type" value="Genomic_DNA"/>
</dbReference>
<dbReference type="GO" id="GO:0009424">
    <property type="term" value="C:bacterial-type flagellum hook"/>
    <property type="evidence" value="ECO:0007669"/>
    <property type="project" value="UniProtKB-UniRule"/>
</dbReference>
<dbReference type="STRING" id="554083.BKD30_11385"/>
<feature type="domain" description="Flagellar hook-associated protein 2 C-terminal" evidence="7">
    <location>
        <begin position="236"/>
        <end position="440"/>
    </location>
</feature>
<accession>A0A1R1L7L7</accession>
<sequence length="466" mass="46665">MASIDGLASGLDTTSLINSLMKVEQLPQQQMQARRQSGQTLIAALQQLNAKVAGLADIGRTLGGPTAASALAATTSAASVTATAAKGAPGGSFALTVDRLAQAQVAVTGVMSAWPTNPDGSVVALTLVDATGKRTEITPASTAVQDVADAVNAAGGPVTAVRVAAGTAADGTAQYRIQFTAAGSGAAGGFSVYRGTAADLDAGTATDLMTEPGAAVVTAAQDASARLYAGTAAEQVLTSATNTFTGVLPGVDVTATTVPDAPVTVTVGLDEEGVISRASALVDALNGVLSSIAAQRSITTSTTSGATSVNAGVFTANSTVTMVNDRIAAAAYRPVNGDSPARWGIELNRDGTLTFQEGKLRAALAADPAGTQRALADIAVRVTAAATDASAPATGALSSLIQGRQAEVSDLANRIGDWDLRLSARRDSLKSLFDAMEGSLGVLKSQQTWLTSQIASLPTYNSSQGQ</sequence>
<reference evidence="8 9" key="1">
    <citation type="submission" date="2016-12" db="EMBL/GenBank/DDBJ databases">
        <title>Draft genome of Tersicoccus phoenicis 1P05MA.</title>
        <authorList>
            <person name="Nakajima Y."/>
            <person name="Yoshizawa S."/>
            <person name="Nakamura K."/>
            <person name="Ogura Y."/>
            <person name="Hayashi T."/>
            <person name="Kogure K."/>
        </authorList>
    </citation>
    <scope>NUCLEOTIDE SEQUENCE [LARGE SCALE GENOMIC DNA]</scope>
    <source>
        <strain evidence="8 9">1p05MA</strain>
    </source>
</reference>
<feature type="domain" description="Flagellar hook-associated protein 2 N-terminal" evidence="6">
    <location>
        <begin position="9"/>
        <end position="104"/>
    </location>
</feature>
<comment type="subunit">
    <text evidence="2 5">Homopentamer.</text>
</comment>
<dbReference type="GO" id="GO:0005576">
    <property type="term" value="C:extracellular region"/>
    <property type="evidence" value="ECO:0007669"/>
    <property type="project" value="UniProtKB-SubCell"/>
</dbReference>
<keyword evidence="5" id="KW-0964">Secreted</keyword>
<keyword evidence="3" id="KW-0175">Coiled coil</keyword>
<evidence type="ECO:0000259" key="6">
    <source>
        <dbReference type="Pfam" id="PF02465"/>
    </source>
</evidence>
<evidence type="ECO:0000256" key="5">
    <source>
        <dbReference type="RuleBase" id="RU362066"/>
    </source>
</evidence>
<keyword evidence="9" id="KW-1185">Reference proteome</keyword>
<gene>
    <name evidence="8" type="ORF">BKD30_11385</name>
</gene>
<dbReference type="RefSeq" id="WP_076704755.1">
    <property type="nucleotide sequence ID" value="NZ_MRDE01000072.1"/>
</dbReference>
<dbReference type="InterPro" id="IPR040026">
    <property type="entry name" value="FliD"/>
</dbReference>
<dbReference type="AlphaFoldDB" id="A0A1R1L7L7"/>
<keyword evidence="4 5" id="KW-0975">Bacterial flagellum</keyword>
<dbReference type="GO" id="GO:0009421">
    <property type="term" value="C:bacterial-type flagellum filament cap"/>
    <property type="evidence" value="ECO:0007669"/>
    <property type="project" value="InterPro"/>
</dbReference>
<dbReference type="PANTHER" id="PTHR30288">
    <property type="entry name" value="FLAGELLAR CAP/ASSEMBLY PROTEIN FLID"/>
    <property type="match status" value="1"/>
</dbReference>
<dbReference type="Pfam" id="PF07195">
    <property type="entry name" value="FliD_C"/>
    <property type="match status" value="1"/>
</dbReference>
<dbReference type="InterPro" id="IPR003481">
    <property type="entry name" value="FliD_N"/>
</dbReference>
<name>A0A1R1L7L7_9MICC</name>
<evidence type="ECO:0000256" key="1">
    <source>
        <dbReference type="ARBA" id="ARBA00009764"/>
    </source>
</evidence>
<organism evidence="8 9">
    <name type="scientific">Tersicoccus phoenicis</name>
    <dbReference type="NCBI Taxonomy" id="554083"/>
    <lineage>
        <taxon>Bacteria</taxon>
        <taxon>Bacillati</taxon>
        <taxon>Actinomycetota</taxon>
        <taxon>Actinomycetes</taxon>
        <taxon>Micrococcales</taxon>
        <taxon>Micrococcaceae</taxon>
        <taxon>Tersicoccus</taxon>
    </lineage>
</organism>
<comment type="subcellular location">
    <subcellularLocation>
        <location evidence="5">Secreted</location>
    </subcellularLocation>
    <subcellularLocation>
        <location evidence="5">Bacterial flagellum</location>
    </subcellularLocation>
</comment>
<dbReference type="GO" id="GO:0007155">
    <property type="term" value="P:cell adhesion"/>
    <property type="evidence" value="ECO:0007669"/>
    <property type="project" value="InterPro"/>
</dbReference>
<comment type="caution">
    <text evidence="8">The sequence shown here is derived from an EMBL/GenBank/DDBJ whole genome shotgun (WGS) entry which is preliminary data.</text>
</comment>
<dbReference type="GO" id="GO:0071973">
    <property type="term" value="P:bacterial-type flagellum-dependent cell motility"/>
    <property type="evidence" value="ECO:0007669"/>
    <property type="project" value="TreeGrafter"/>
</dbReference>
<evidence type="ECO:0000259" key="7">
    <source>
        <dbReference type="Pfam" id="PF07195"/>
    </source>
</evidence>